<keyword evidence="3" id="KW-1185">Reference proteome</keyword>
<protein>
    <submittedName>
        <fullName evidence="2">Mycothiol maleylpyruvate isomerase-like protein</fullName>
    </submittedName>
</protein>
<dbReference type="SUPFAM" id="SSF109854">
    <property type="entry name" value="DinB/YfiT-like putative metalloenzymes"/>
    <property type="match status" value="1"/>
</dbReference>
<gene>
    <name evidence="2" type="ORF">DFJ67_4719</name>
</gene>
<sequence>MIRAAFLDSAATAATLLRAPVLAERWSAPSALPDFTTGGLARHLANQVTHTVTFLAAEPGTAAIPLLAHFTGNTWTTSPIDAEDNVGIRRRSETAARETTAAALADLVDEALVALRESVPAQPADRLVDLGDWGLTVDDFLLTRVLELVVHVDDLAVSLDLPTPDLPPAATDATVVLLARLATWRHGPTAVVRALARKERAPASVAAL</sequence>
<feature type="domain" description="Mycothiol-dependent maleylpyruvate isomerase metal-binding" evidence="1">
    <location>
        <begin position="10"/>
        <end position="156"/>
    </location>
</feature>
<accession>A0A3D9ZN90</accession>
<dbReference type="InterPro" id="IPR034660">
    <property type="entry name" value="DinB/YfiT-like"/>
</dbReference>
<name>A0A3D9ZN90_9ACTN</name>
<dbReference type="Proteomes" id="UP000256913">
    <property type="component" value="Unassembled WGS sequence"/>
</dbReference>
<proteinExistence type="predicted"/>
<comment type="caution">
    <text evidence="2">The sequence shown here is derived from an EMBL/GenBank/DDBJ whole genome shotgun (WGS) entry which is preliminary data.</text>
</comment>
<evidence type="ECO:0000313" key="2">
    <source>
        <dbReference type="EMBL" id="REF98701.1"/>
    </source>
</evidence>
<organism evidence="2 3">
    <name type="scientific">Asanoa ferruginea</name>
    <dbReference type="NCBI Taxonomy" id="53367"/>
    <lineage>
        <taxon>Bacteria</taxon>
        <taxon>Bacillati</taxon>
        <taxon>Actinomycetota</taxon>
        <taxon>Actinomycetes</taxon>
        <taxon>Micromonosporales</taxon>
        <taxon>Micromonosporaceae</taxon>
        <taxon>Asanoa</taxon>
    </lineage>
</organism>
<dbReference type="Pfam" id="PF11716">
    <property type="entry name" value="MDMPI_N"/>
    <property type="match status" value="1"/>
</dbReference>
<evidence type="ECO:0000313" key="3">
    <source>
        <dbReference type="Proteomes" id="UP000256913"/>
    </source>
</evidence>
<keyword evidence="2" id="KW-0670">Pyruvate</keyword>
<dbReference type="RefSeq" id="WP_116069953.1">
    <property type="nucleotide sequence ID" value="NZ_BONB01000088.1"/>
</dbReference>
<dbReference type="EMBL" id="QUMQ01000001">
    <property type="protein sequence ID" value="REF98701.1"/>
    <property type="molecule type" value="Genomic_DNA"/>
</dbReference>
<dbReference type="OrthoDB" id="3213216at2"/>
<dbReference type="AlphaFoldDB" id="A0A3D9ZN90"/>
<dbReference type="GO" id="GO:0016853">
    <property type="term" value="F:isomerase activity"/>
    <property type="evidence" value="ECO:0007669"/>
    <property type="project" value="UniProtKB-KW"/>
</dbReference>
<dbReference type="GO" id="GO:0046872">
    <property type="term" value="F:metal ion binding"/>
    <property type="evidence" value="ECO:0007669"/>
    <property type="project" value="InterPro"/>
</dbReference>
<dbReference type="Gene3D" id="1.20.120.450">
    <property type="entry name" value="dinb family like domain"/>
    <property type="match status" value="1"/>
</dbReference>
<dbReference type="InterPro" id="IPR024344">
    <property type="entry name" value="MDMPI_metal-binding"/>
</dbReference>
<keyword evidence="2" id="KW-0413">Isomerase</keyword>
<reference evidence="2 3" key="1">
    <citation type="submission" date="2018-08" db="EMBL/GenBank/DDBJ databases">
        <title>Sequencing the genomes of 1000 actinobacteria strains.</title>
        <authorList>
            <person name="Klenk H.-P."/>
        </authorList>
    </citation>
    <scope>NUCLEOTIDE SEQUENCE [LARGE SCALE GENOMIC DNA]</scope>
    <source>
        <strain evidence="2 3">DSM 44099</strain>
    </source>
</reference>
<evidence type="ECO:0000259" key="1">
    <source>
        <dbReference type="Pfam" id="PF11716"/>
    </source>
</evidence>